<dbReference type="PANTHER" id="PTHR12993">
    <property type="entry name" value="N-ACETYLGLUCOSAMINYL-PHOSPHATIDYLINOSITOL DE-N-ACETYLASE-RELATED"/>
    <property type="match status" value="1"/>
</dbReference>
<evidence type="ECO:0000313" key="3">
    <source>
        <dbReference type="Proteomes" id="UP000271469"/>
    </source>
</evidence>
<protein>
    <submittedName>
        <fullName evidence="2">1D-myo-inositol 2-acetamido-2-deoxy-alpha-D-glucopyranoside deacetylase</fullName>
        <ecNumber evidence="2">3.5.1.103</ecNumber>
    </submittedName>
</protein>
<keyword evidence="3" id="KW-1185">Reference proteome</keyword>
<sequence length="251" mass="28113">MPPPRLLFVHAHPDDESLWTGGAIARHVARGGDADLIMCTWAEGTWRHAELIDAARELGLPRPPIMLGYADDRVPESAPESQRFCTGSFDEQVRTLTQHIRRLRPDAIVTYDAIGIYGHPDHIHAHRLASCAADAAASPRLYRSEGDAWQTRSIYFATIAEWMVDDVRGDLFASTPRDYLPGTPESAIDLTLDVMPWRDRKAAGIRAHKTELTRSRTMQALMAMPPERRSRLLGTENFIRRDLVPDGVDLG</sequence>
<dbReference type="Gene3D" id="3.40.50.10320">
    <property type="entry name" value="LmbE-like"/>
    <property type="match status" value="1"/>
</dbReference>
<proteinExistence type="predicted"/>
<gene>
    <name evidence="2" type="primary">mshB_1</name>
    <name evidence="2" type="ORF">D7316_01227</name>
</gene>
<dbReference type="OrthoDB" id="158614at2"/>
<keyword evidence="2" id="KW-0378">Hydrolase</keyword>
<dbReference type="GO" id="GO:0035595">
    <property type="term" value="F:N-acetylglucosaminylinositol deacetylase activity"/>
    <property type="evidence" value="ECO:0007669"/>
    <property type="project" value="UniProtKB-EC"/>
</dbReference>
<dbReference type="Pfam" id="PF02585">
    <property type="entry name" value="PIG-L"/>
    <property type="match status" value="1"/>
</dbReference>
<reference evidence="2 3" key="1">
    <citation type="submission" date="2018-11" db="EMBL/GenBank/DDBJ databases">
        <title>Gordonia insulae sp. nov., isolated from an island soil.</title>
        <authorList>
            <person name="Kim Y.S."/>
            <person name="Kim S.B."/>
        </authorList>
    </citation>
    <scope>NUCLEOTIDE SEQUENCE [LARGE SCALE GENOMIC DNA]</scope>
    <source>
        <strain evidence="2 3">MMS17-SY073</strain>
    </source>
</reference>
<dbReference type="RefSeq" id="WP_124707469.1">
    <property type="nucleotide sequence ID" value="NZ_CP033972.1"/>
</dbReference>
<evidence type="ECO:0000256" key="1">
    <source>
        <dbReference type="ARBA" id="ARBA00022833"/>
    </source>
</evidence>
<keyword evidence="1" id="KW-0862">Zinc</keyword>
<dbReference type="InterPro" id="IPR024078">
    <property type="entry name" value="LmbE-like_dom_sf"/>
</dbReference>
<dbReference type="PANTHER" id="PTHR12993:SF26">
    <property type="entry name" value="1D-MYO-INOSITOL 2-ACETAMIDO-2-DEOXY-ALPHA-D-GLUCOPYRANOSIDE DEACETYLASE"/>
    <property type="match status" value="1"/>
</dbReference>
<dbReference type="GO" id="GO:0016137">
    <property type="term" value="P:glycoside metabolic process"/>
    <property type="evidence" value="ECO:0007669"/>
    <property type="project" value="UniProtKB-ARBA"/>
</dbReference>
<evidence type="ECO:0000313" key="2">
    <source>
        <dbReference type="EMBL" id="AZG44641.1"/>
    </source>
</evidence>
<name>A0A3G8JHM2_9ACTN</name>
<dbReference type="EMBL" id="CP033972">
    <property type="protein sequence ID" value="AZG44641.1"/>
    <property type="molecule type" value="Genomic_DNA"/>
</dbReference>
<organism evidence="2 3">
    <name type="scientific">Gordonia insulae</name>
    <dbReference type="NCBI Taxonomy" id="2420509"/>
    <lineage>
        <taxon>Bacteria</taxon>
        <taxon>Bacillati</taxon>
        <taxon>Actinomycetota</taxon>
        <taxon>Actinomycetes</taxon>
        <taxon>Mycobacteriales</taxon>
        <taxon>Gordoniaceae</taxon>
        <taxon>Gordonia</taxon>
    </lineage>
</organism>
<dbReference type="EC" id="3.5.1.103" evidence="2"/>
<dbReference type="AlphaFoldDB" id="A0A3G8JHM2"/>
<dbReference type="KEGG" id="gom:D7316_01227"/>
<dbReference type="SUPFAM" id="SSF102588">
    <property type="entry name" value="LmbE-like"/>
    <property type="match status" value="1"/>
</dbReference>
<accession>A0A3G8JHM2</accession>
<dbReference type="InterPro" id="IPR003737">
    <property type="entry name" value="GlcNAc_PI_deacetylase-related"/>
</dbReference>
<dbReference type="Proteomes" id="UP000271469">
    <property type="component" value="Chromosome"/>
</dbReference>